<protein>
    <submittedName>
        <fullName evidence="1">Uncharacterized protein</fullName>
    </submittedName>
</protein>
<accession>A0A9E7STA1</accession>
<name>A0A9E7STA1_9CAUD</name>
<evidence type="ECO:0000313" key="2">
    <source>
        <dbReference type="Proteomes" id="UP001055634"/>
    </source>
</evidence>
<organism evidence="1 2">
    <name type="scientific">Brevundimonas phage vB_BpoS-Gurke</name>
    <dbReference type="NCBI Taxonomy" id="2948599"/>
    <lineage>
        <taxon>Viruses</taxon>
        <taxon>Duplodnaviria</taxon>
        <taxon>Heunggongvirae</taxon>
        <taxon>Uroviricota</taxon>
        <taxon>Caudoviricetes</taxon>
        <taxon>Jeanschmidtviridae</taxon>
        <taxon>Kikimoravirus</taxon>
        <taxon>Kikimoravirus gurke</taxon>
    </lineage>
</organism>
<dbReference type="Proteomes" id="UP001055634">
    <property type="component" value="Segment"/>
</dbReference>
<reference evidence="1" key="1">
    <citation type="submission" date="2022-04" db="EMBL/GenBank/DDBJ databases">
        <authorList>
            <person name="Friedrich I."/>
            <person name="Schneider D."/>
            <person name="Poehlein A."/>
            <person name="Hertel R."/>
            <person name="Daniel R."/>
        </authorList>
    </citation>
    <scope>NUCLEOTIDE SEQUENCE</scope>
</reference>
<proteinExistence type="predicted"/>
<sequence length="52" mass="5812">MSGPTPTPEQIRAAEALFDQAEPRAGVRSEHHPFERWLEQTQRHFLAAVSAG</sequence>
<dbReference type="EMBL" id="ON529850">
    <property type="protein sequence ID" value="UTC28132.1"/>
    <property type="molecule type" value="Genomic_DNA"/>
</dbReference>
<keyword evidence="2" id="KW-1185">Reference proteome</keyword>
<evidence type="ECO:0000313" key="1">
    <source>
        <dbReference type="EMBL" id="UTC28132.1"/>
    </source>
</evidence>
<gene>
    <name evidence="1" type="ORF">GURKE_01010</name>
</gene>